<dbReference type="Gene3D" id="1.20.140.10">
    <property type="entry name" value="Butyryl-CoA Dehydrogenase, subunit A, domain 3"/>
    <property type="match status" value="1"/>
</dbReference>
<dbReference type="InterPro" id="IPR036250">
    <property type="entry name" value="AcylCo_DH-like_C"/>
</dbReference>
<reference evidence="1 2" key="1">
    <citation type="journal article" date="2019" name="Int. J. Syst. Evol. Microbiol.">
        <title>The Global Catalogue of Microorganisms (GCM) 10K type strain sequencing project: providing services to taxonomists for standard genome sequencing and annotation.</title>
        <authorList>
            <consortium name="The Broad Institute Genomics Platform"/>
            <consortium name="The Broad Institute Genome Sequencing Center for Infectious Disease"/>
            <person name="Wu L."/>
            <person name="Ma J."/>
        </authorList>
    </citation>
    <scope>NUCLEOTIDE SEQUENCE [LARGE SCALE GENOMIC DNA]</scope>
    <source>
        <strain evidence="1 2">JCM 14901</strain>
    </source>
</reference>
<keyword evidence="2" id="KW-1185">Reference proteome</keyword>
<dbReference type="Gene3D" id="2.40.110.10">
    <property type="entry name" value="Butyryl-CoA Dehydrogenase, subunit A, domain 2"/>
    <property type="match status" value="1"/>
</dbReference>
<organism evidence="1 2">
    <name type="scientific">Microbacterium deminutum</name>
    <dbReference type="NCBI Taxonomy" id="344164"/>
    <lineage>
        <taxon>Bacteria</taxon>
        <taxon>Bacillati</taxon>
        <taxon>Actinomycetota</taxon>
        <taxon>Actinomycetes</taxon>
        <taxon>Micrococcales</taxon>
        <taxon>Microbacteriaceae</taxon>
        <taxon>Microbacterium</taxon>
    </lineage>
</organism>
<sequence>MSAVSLTADGHDSPLVTETLASASRMPQLGADVAATLDWCVDVGRRAPVAGEGDTRLLWELLAAIARVSVSAARMLEPHLDALGILHQAGCDFADGCDPWGVGSVGAGEGSSWGVFAAESAGTRLEAVRTDAGWVLRGTKPWCSLAHELSHALVTGFVDDTRRQLFAVDLRGAGVQPHRGEWFARGLPHVVSSPVDFHDAPAAPVGDVGWYLSRPGFAWGGMSVAACWWGAAQGVADALVEPARGERADQLALVHLGRADAALWAARSVLAEAADLVDAGVPPGLDQRLLAERVRAAVVDAATLTLAEADAALGPAPLVSDPGHARRVSDLHLYLRQHHGLRDAARIGRLRISAGS</sequence>
<evidence type="ECO:0000313" key="2">
    <source>
        <dbReference type="Proteomes" id="UP001499933"/>
    </source>
</evidence>
<evidence type="ECO:0000313" key="1">
    <source>
        <dbReference type="EMBL" id="GAA1952410.1"/>
    </source>
</evidence>
<dbReference type="InterPro" id="IPR009100">
    <property type="entry name" value="AcylCoA_DH/oxidase_NM_dom_sf"/>
</dbReference>
<gene>
    <name evidence="1" type="ORF">GCM10009776_12840</name>
</gene>
<dbReference type="InterPro" id="IPR046373">
    <property type="entry name" value="Acyl-CoA_Oxase/DH_mid-dom_sf"/>
</dbReference>
<name>A0ABN2QHA4_9MICO</name>
<dbReference type="Proteomes" id="UP001499933">
    <property type="component" value="Unassembled WGS sequence"/>
</dbReference>
<dbReference type="SUPFAM" id="SSF56645">
    <property type="entry name" value="Acyl-CoA dehydrogenase NM domain-like"/>
    <property type="match status" value="1"/>
</dbReference>
<proteinExistence type="predicted"/>
<accession>A0ABN2QHA4</accession>
<dbReference type="SUPFAM" id="SSF47203">
    <property type="entry name" value="Acyl-CoA dehydrogenase C-terminal domain-like"/>
    <property type="match status" value="1"/>
</dbReference>
<protein>
    <submittedName>
        <fullName evidence="1">Acyl-CoA dehydrogenase</fullName>
    </submittedName>
</protein>
<dbReference type="EMBL" id="BAAAOG010000002">
    <property type="protein sequence ID" value="GAA1952410.1"/>
    <property type="molecule type" value="Genomic_DNA"/>
</dbReference>
<comment type="caution">
    <text evidence="1">The sequence shown here is derived from an EMBL/GenBank/DDBJ whole genome shotgun (WGS) entry which is preliminary data.</text>
</comment>